<dbReference type="Gene3D" id="2.60.40.1930">
    <property type="match status" value="1"/>
</dbReference>
<evidence type="ECO:0000313" key="5">
    <source>
        <dbReference type="Proteomes" id="UP000002402"/>
    </source>
</evidence>
<dbReference type="PANTHER" id="PTHR11412">
    <property type="entry name" value="MACROGLOBULIN / COMPLEMENT"/>
    <property type="match status" value="1"/>
</dbReference>
<accession>Q1DE48</accession>
<name>Q1DE48_MYXXD</name>
<dbReference type="InterPro" id="IPR002890">
    <property type="entry name" value="MG2"/>
</dbReference>
<dbReference type="Proteomes" id="UP000002402">
    <property type="component" value="Chromosome"/>
</dbReference>
<dbReference type="eggNOG" id="COG2373">
    <property type="taxonomic scope" value="Bacteria"/>
</dbReference>
<dbReference type="GO" id="GO:0004866">
    <property type="term" value="F:endopeptidase inhibitor activity"/>
    <property type="evidence" value="ECO:0007669"/>
    <property type="project" value="InterPro"/>
</dbReference>
<dbReference type="OrthoDB" id="5477752at2"/>
<dbReference type="AlphaFoldDB" id="Q1DE48"/>
<dbReference type="Pfam" id="PF01835">
    <property type="entry name" value="MG2"/>
    <property type="match status" value="1"/>
</dbReference>
<dbReference type="KEGG" id="mxa:MXAN_0812"/>
<dbReference type="STRING" id="246197.MXAN_0812"/>
<sequence>MEGRGEPMTIRFRRRRLLGGGLAALLVGGAVAFASWDVCLSAWVLRGVKVPSCPDGQFRQVVEVHGSGLARGDTGQVVVVTHALAPHPESGQMMKALVTKGTAAVFLVDGEGKETPLPLSKGTEWTRTTDDRGLSARVVLPEVPDGDYQLRARVTSPLGTDTVDAPLPLYANALAHVLTDRPLYEPGHEVLFRAVVLRAKDLAPLDGRPGTWVVRDSTGEVVLEERAPAGPWGVVAGRFPLDRGAPQGSWTVSWVSGGAQASASFEVKPFTLPRFRVEARSARPFWRVDEVPVVDGQVTYASGAPVADIEVGLTWDIHGDWPAPTEWQAGGLPNRARTDAAGRFRLSLPRVPMDLRGQAQLVARLVARDAAGDRIEGGVSLLLSEDALQVSAVTEVEGGLAPGFNNRVYVRATTAAGQVLPGTELTVKRAWDPRDEGVRAMTDEDGVAVFQLDPGPPVNVVVPPMPVRPPLPEPTVRLGQTRNLLAPGREASLEDLLALEKALPALEPCARFVASEQGEIDVELGLRVSASGAVLDVATGASSLPTCVASVLRSRTLPAGRERVLHVGLSVMDPGLPELAVEVESAYGAPESLVAALADAARDARTCLPRDLGMEAPLSAALSWRLGKRGLESLTWVTLPKQSGSLAASALPCVQERFARVRLPESARTENALGVAYLTAHPSAGMEHQDVAQATTFLGYELKVSGTQGGEVVGETKLVLRPAEVPPTRLRATPVLARGGEEVRIELMRGPQFEGPLPGTLVLQAGNQRMEEKVDKATRSVRFKLPEDFEGWAMTYWEGAQGRVYVAPRAQLSVEVTPDKQRYSPGELARLQLQTRVDGQDGPAAVGLFGVDETLAQLAPLPGPDALGQLRPVPTVASPAFGVLDGQALAMGRIRGANAASAAVLRVSDVPRREHTEPRVTVNAVTAFEPESELTDPFYTVLAELHAQVRAWEEKAPQGQTLDPAGMARLWEGALAACEKRGDKVTDAFGRRLKLSRLPVDLLALTDPRAVVSSGTRLPEDVENWNAWVAQEAP</sequence>
<evidence type="ECO:0000256" key="1">
    <source>
        <dbReference type="ARBA" id="ARBA00022729"/>
    </source>
</evidence>
<keyword evidence="1" id="KW-0732">Signal</keyword>
<evidence type="ECO:0000256" key="2">
    <source>
        <dbReference type="ARBA" id="ARBA00022966"/>
    </source>
</evidence>
<feature type="domain" description="Macroglobulin" evidence="3">
    <location>
        <begin position="175"/>
        <end position="267"/>
    </location>
</feature>
<keyword evidence="2" id="KW-0882">Thioester bond</keyword>
<dbReference type="EnsemblBacteria" id="ABF88700">
    <property type="protein sequence ID" value="ABF88700"/>
    <property type="gene ID" value="MXAN_0812"/>
</dbReference>
<dbReference type="EMBL" id="CP000113">
    <property type="protein sequence ID" value="ABF88700.1"/>
    <property type="molecule type" value="Genomic_DNA"/>
</dbReference>
<proteinExistence type="predicted"/>
<dbReference type="InterPro" id="IPR050473">
    <property type="entry name" value="A2M/Complement_sys"/>
</dbReference>
<protein>
    <recommendedName>
        <fullName evidence="3">Macroglobulin domain-containing protein</fullName>
    </recommendedName>
</protein>
<dbReference type="PANTHER" id="PTHR11412:SF136">
    <property type="entry name" value="CD109 ANTIGEN"/>
    <property type="match status" value="1"/>
</dbReference>
<dbReference type="HOGENOM" id="CLU_293699_0_0_7"/>
<organism evidence="4 5">
    <name type="scientific">Myxococcus xanthus (strain DK1622)</name>
    <dbReference type="NCBI Taxonomy" id="246197"/>
    <lineage>
        <taxon>Bacteria</taxon>
        <taxon>Pseudomonadati</taxon>
        <taxon>Myxococcota</taxon>
        <taxon>Myxococcia</taxon>
        <taxon>Myxococcales</taxon>
        <taxon>Cystobacterineae</taxon>
        <taxon>Myxococcaceae</taxon>
        <taxon>Myxococcus</taxon>
    </lineage>
</organism>
<keyword evidence="5" id="KW-1185">Reference proteome</keyword>
<gene>
    <name evidence="4" type="ordered locus">MXAN_0812</name>
</gene>
<evidence type="ECO:0000259" key="3">
    <source>
        <dbReference type="Pfam" id="PF01835"/>
    </source>
</evidence>
<reference evidence="4 5" key="1">
    <citation type="journal article" date="2006" name="Proc. Natl. Acad. Sci. U.S.A.">
        <title>Evolution of sensory complexity recorded in a myxobacterial genome.</title>
        <authorList>
            <person name="Goldman B.S."/>
            <person name="Nierman W.C."/>
            <person name="Kaiser D."/>
            <person name="Slater S.C."/>
            <person name="Durkin A.S."/>
            <person name="Eisen J.A."/>
            <person name="Ronning C.M."/>
            <person name="Barbazuk W.B."/>
            <person name="Blanchard M."/>
            <person name="Field C."/>
            <person name="Halling C."/>
            <person name="Hinkle G."/>
            <person name="Iartchuk O."/>
            <person name="Kim H.S."/>
            <person name="Mackenzie C."/>
            <person name="Madupu R."/>
            <person name="Miller N."/>
            <person name="Shvartsbeyn A."/>
            <person name="Sullivan S.A."/>
            <person name="Vaudin M."/>
            <person name="Wiegand R."/>
            <person name="Kaplan H.B."/>
        </authorList>
    </citation>
    <scope>NUCLEOTIDE SEQUENCE [LARGE SCALE GENOMIC DNA]</scope>
    <source>
        <strain evidence="5">DK1622</strain>
    </source>
</reference>
<evidence type="ECO:0000313" key="4">
    <source>
        <dbReference type="EMBL" id="ABF88700.1"/>
    </source>
</evidence>